<dbReference type="EMBL" id="BARW01025954">
    <property type="protein sequence ID" value="GAJ14168.1"/>
    <property type="molecule type" value="Genomic_DNA"/>
</dbReference>
<reference evidence="1" key="1">
    <citation type="journal article" date="2014" name="Front. Microbiol.">
        <title>High frequency of phylogenetically diverse reductive dehalogenase-homologous genes in deep subseafloor sedimentary metagenomes.</title>
        <authorList>
            <person name="Kawai M."/>
            <person name="Futagami T."/>
            <person name="Toyoda A."/>
            <person name="Takaki Y."/>
            <person name="Nishi S."/>
            <person name="Hori S."/>
            <person name="Arai W."/>
            <person name="Tsubouchi T."/>
            <person name="Morono Y."/>
            <person name="Uchiyama I."/>
            <person name="Ito T."/>
            <person name="Fujiyama A."/>
            <person name="Inagaki F."/>
            <person name="Takami H."/>
        </authorList>
    </citation>
    <scope>NUCLEOTIDE SEQUENCE</scope>
    <source>
        <strain evidence="1">Expedition CK06-06</strain>
    </source>
</reference>
<dbReference type="AlphaFoldDB" id="X1U9E3"/>
<sequence length="139" mass="16276">LRKGIRKQIQILKGVKMNQSNYSVPSFGDLLASLPMEFRSQKVKDQLERSYGVESKRINEYVERLNEQGKQFSAALYLFRKGGRGQWLAEFAVNDLSIPRSNSYNWHCQNTSQWVYAGCILFDERFFKEDSDYIISTHH</sequence>
<name>X1U9E3_9ZZZZ</name>
<protein>
    <submittedName>
        <fullName evidence="1">Uncharacterized protein</fullName>
    </submittedName>
</protein>
<gene>
    <name evidence="1" type="ORF">S12H4_42418</name>
</gene>
<organism evidence="1">
    <name type="scientific">marine sediment metagenome</name>
    <dbReference type="NCBI Taxonomy" id="412755"/>
    <lineage>
        <taxon>unclassified sequences</taxon>
        <taxon>metagenomes</taxon>
        <taxon>ecological metagenomes</taxon>
    </lineage>
</organism>
<feature type="non-terminal residue" evidence="1">
    <location>
        <position position="1"/>
    </location>
</feature>
<accession>X1U9E3</accession>
<proteinExistence type="predicted"/>
<evidence type="ECO:0000313" key="1">
    <source>
        <dbReference type="EMBL" id="GAJ14168.1"/>
    </source>
</evidence>
<comment type="caution">
    <text evidence="1">The sequence shown here is derived from an EMBL/GenBank/DDBJ whole genome shotgun (WGS) entry which is preliminary data.</text>
</comment>